<evidence type="ECO:0000256" key="6">
    <source>
        <dbReference type="SAM" id="Coils"/>
    </source>
</evidence>
<feature type="compositionally biased region" description="Low complexity" evidence="7">
    <location>
        <begin position="643"/>
        <end position="665"/>
    </location>
</feature>
<feature type="compositionally biased region" description="Polar residues" evidence="7">
    <location>
        <begin position="387"/>
        <end position="398"/>
    </location>
</feature>
<feature type="region of interest" description="Disordered" evidence="7">
    <location>
        <begin position="232"/>
        <end position="260"/>
    </location>
</feature>
<evidence type="ECO:0000313" key="9">
    <source>
        <dbReference type="WBParaSite" id="L893_g28927.t2"/>
    </source>
</evidence>
<dbReference type="PANTHER" id="PTHR13455">
    <property type="entry name" value="TRANSCRIPTIONAL REPRESSOR P66-RELATED"/>
    <property type="match status" value="1"/>
</dbReference>
<comment type="subcellular location">
    <subcellularLocation>
        <location evidence="1">Nucleus</location>
    </subcellularLocation>
</comment>
<sequence>MSVEAAEIPRIVDPSETRFVAPRHPNAALLLDQVAISNISKLSLLPPDLKIQTLVHSSFPFDATPRLEVVYRFRDKVFPWNYAHWCSFLEWTKCIVVTTSRSVTGDAGNIRLPGRAGDCARQSALGLATALALRAKSIEKQEASSLAATDVDRDCNAKKVDVAPGTESLTKNSTSLDPSSISNVHVSASDLSPSSLRRSTRACSLKAQEKLKMPAGTVFDTSNLLKADINGSMKEQSTEDADRAGSGDKDCPPAKKARIDDPASLDQFDCKFGITLAKDKSEVVYMSDESEISSLNEEEVASLRDTYETLKRIAPSQEILMERNIMIKKLEASLSEEEAKLALMRKLRSQQQQQTAKAALSDSVRKMTANLSQNTNGHAYKPPVAPVSTNQRTPSNKNSSRSAASSSSTPSSLAPMTSALTNLTPQQQQMLRAVLNGNTLSPSVAAQAQAILAASNGQNAAALSAVQQQNRKNAASPAVQSPSQSAMTGAQRAAQAKLALRRSLEQQLLQIPTPRTPAQPMHFVPNGNQPDFCYLLGLDLVVQRVLKDKNVMKKPEVPPYRCEECKTDFTPVWKAIGTSENDLHLYCEHCVKTAQKKKLKTDHTVLLRRAFQKIAEQEKEFDKQIAAGKFDNLPSQPSTAAGSSGSSHFNATASSSSTSTPSLSAVNQRKMATAGVASSSSSHSQRSSTPNTSSKSAQKRSALAASAGTPNVMNNAAAMAAMLAQAGPQLAALNALRQQQQQQQQQSNQQSNQLQAQLAQMMANPLLLNSWNPMNRVGVPNFAMALLAQIVTQSQQGGSSGNAAASAAAAAAASNPLTSMLGGMNPALAAAMLNPQMLRQFQQAQSQMSNKSKK</sequence>
<dbReference type="InterPro" id="IPR040386">
    <property type="entry name" value="P66"/>
</dbReference>
<name>A0A1I7ZQI8_9BILA</name>
<feature type="compositionally biased region" description="Basic and acidic residues" evidence="7">
    <location>
        <begin position="236"/>
        <end position="260"/>
    </location>
</feature>
<evidence type="ECO:0000256" key="4">
    <source>
        <dbReference type="ARBA" id="ARBA00023163"/>
    </source>
</evidence>
<keyword evidence="4" id="KW-0804">Transcription</keyword>
<feature type="coiled-coil region" evidence="6">
    <location>
        <begin position="327"/>
        <end position="354"/>
    </location>
</feature>
<evidence type="ECO:0000256" key="2">
    <source>
        <dbReference type="ARBA" id="ARBA00023015"/>
    </source>
</evidence>
<evidence type="ECO:0000256" key="1">
    <source>
        <dbReference type="ARBA" id="ARBA00004123"/>
    </source>
</evidence>
<keyword evidence="2" id="KW-0805">Transcription regulation</keyword>
<dbReference type="Proteomes" id="UP000095287">
    <property type="component" value="Unplaced"/>
</dbReference>
<dbReference type="GO" id="GO:0016581">
    <property type="term" value="C:NuRD complex"/>
    <property type="evidence" value="ECO:0007669"/>
    <property type="project" value="TreeGrafter"/>
</dbReference>
<keyword evidence="3 6" id="KW-0175">Coiled coil</keyword>
<feature type="compositionally biased region" description="Polar residues" evidence="7">
    <location>
        <begin position="633"/>
        <end position="642"/>
    </location>
</feature>
<proteinExistence type="predicted"/>
<evidence type="ECO:0000256" key="3">
    <source>
        <dbReference type="ARBA" id="ARBA00023054"/>
    </source>
</evidence>
<feature type="compositionally biased region" description="Polar residues" evidence="7">
    <location>
        <begin position="167"/>
        <end position="193"/>
    </location>
</feature>
<keyword evidence="8" id="KW-1185">Reference proteome</keyword>
<dbReference type="WBParaSite" id="L893_g28927.t2">
    <property type="protein sequence ID" value="L893_g28927.t2"/>
    <property type="gene ID" value="L893_g28927"/>
</dbReference>
<evidence type="ECO:0000256" key="7">
    <source>
        <dbReference type="SAM" id="MobiDB-lite"/>
    </source>
</evidence>
<feature type="compositionally biased region" description="Low complexity" evidence="7">
    <location>
        <begin position="399"/>
        <end position="416"/>
    </location>
</feature>
<reference evidence="9" key="1">
    <citation type="submission" date="2016-11" db="UniProtKB">
        <authorList>
            <consortium name="WormBaseParasite"/>
        </authorList>
    </citation>
    <scope>IDENTIFICATION</scope>
</reference>
<feature type="region of interest" description="Disordered" evidence="7">
    <location>
        <begin position="630"/>
        <end position="705"/>
    </location>
</feature>
<dbReference type="GO" id="GO:0000122">
    <property type="term" value="P:negative regulation of transcription by RNA polymerase II"/>
    <property type="evidence" value="ECO:0007669"/>
    <property type="project" value="InterPro"/>
</dbReference>
<dbReference type="PANTHER" id="PTHR13455:SF7">
    <property type="entry name" value="SIMJANG, ISOFORM E"/>
    <property type="match status" value="1"/>
</dbReference>
<organism evidence="8 9">
    <name type="scientific">Steinernema glaseri</name>
    <dbReference type="NCBI Taxonomy" id="37863"/>
    <lineage>
        <taxon>Eukaryota</taxon>
        <taxon>Metazoa</taxon>
        <taxon>Ecdysozoa</taxon>
        <taxon>Nematoda</taxon>
        <taxon>Chromadorea</taxon>
        <taxon>Rhabditida</taxon>
        <taxon>Tylenchina</taxon>
        <taxon>Panagrolaimomorpha</taxon>
        <taxon>Strongyloidoidea</taxon>
        <taxon>Steinernematidae</taxon>
        <taxon>Steinernema</taxon>
    </lineage>
</organism>
<dbReference type="AlphaFoldDB" id="A0A1I7ZQI8"/>
<protein>
    <submittedName>
        <fullName evidence="9">P66_CC domain-containing protein</fullName>
    </submittedName>
</protein>
<feature type="region of interest" description="Disordered" evidence="7">
    <location>
        <begin position="373"/>
        <end position="416"/>
    </location>
</feature>
<feature type="region of interest" description="Disordered" evidence="7">
    <location>
        <begin position="166"/>
        <end position="193"/>
    </location>
</feature>
<dbReference type="Gene3D" id="6.10.250.1650">
    <property type="match status" value="1"/>
</dbReference>
<feature type="coiled-coil region" evidence="6">
    <location>
        <begin position="730"/>
        <end position="764"/>
    </location>
</feature>
<evidence type="ECO:0000256" key="5">
    <source>
        <dbReference type="ARBA" id="ARBA00023242"/>
    </source>
</evidence>
<evidence type="ECO:0000313" key="8">
    <source>
        <dbReference type="Proteomes" id="UP000095287"/>
    </source>
</evidence>
<feature type="compositionally biased region" description="Low complexity" evidence="7">
    <location>
        <begin position="672"/>
        <end position="696"/>
    </location>
</feature>
<keyword evidence="5" id="KW-0539">Nucleus</keyword>
<accession>A0A1I7ZQI8</accession>